<dbReference type="Gene3D" id="1.20.1250.20">
    <property type="entry name" value="MFS general substrate transporter like domains"/>
    <property type="match status" value="1"/>
</dbReference>
<feature type="transmembrane region" description="Helical" evidence="6">
    <location>
        <begin position="179"/>
        <end position="198"/>
    </location>
</feature>
<evidence type="ECO:0000256" key="5">
    <source>
        <dbReference type="ARBA" id="ARBA00023136"/>
    </source>
</evidence>
<name>A0A9Q9EMB0_9PEZI</name>
<dbReference type="SUPFAM" id="SSF103473">
    <property type="entry name" value="MFS general substrate transporter"/>
    <property type="match status" value="1"/>
</dbReference>
<sequence>MANAAAIANADTYLTGEKLWRAVLSLNICNIAAFCDIIGIGYVLEEVMDHYYDSTIVDWAPTAQLLGATVGQCVLGYLSDPFPRRNMLLFSVIFVFLISLGCALCIYSSNAATSVVVRTTSGVAFGSTTNLVNVAQNDFLPERRRLNFQGMQGGSVALGSVLGSLAGATLAMAGSWQCLYYIEAGLSAVAAVAVCFWLPPNKAGAPWSEVKVRLCTIDYFGLLSGIGCIVPGLLLMCRYDQFSLSVLISLTAITILCGSIFLYFGFTSPFDLRRYTTETMPHDTIRPIVPFRIFRNATIAALLT</sequence>
<evidence type="ECO:0000259" key="7">
    <source>
        <dbReference type="PROSITE" id="PS50850"/>
    </source>
</evidence>
<dbReference type="GO" id="GO:0012505">
    <property type="term" value="C:endomembrane system"/>
    <property type="evidence" value="ECO:0007669"/>
    <property type="project" value="UniProtKB-SubCell"/>
</dbReference>
<keyword evidence="5 6" id="KW-0472">Membrane</keyword>
<feature type="domain" description="Major facilitator superfamily (MFS) profile" evidence="7">
    <location>
        <begin position="22"/>
        <end position="304"/>
    </location>
</feature>
<feature type="transmembrane region" description="Helical" evidence="6">
    <location>
        <begin position="22"/>
        <end position="44"/>
    </location>
</feature>
<keyword evidence="2" id="KW-0813">Transport</keyword>
<reference evidence="8" key="1">
    <citation type="submission" date="2022-06" db="EMBL/GenBank/DDBJ databases">
        <title>Complete genome sequences of two strains of the flax pathogen Septoria linicola.</title>
        <authorList>
            <person name="Lapalu N."/>
            <person name="Simon A."/>
            <person name="Demenou B."/>
            <person name="Paumier D."/>
            <person name="Guillot M.-P."/>
            <person name="Gout L."/>
            <person name="Valade R."/>
        </authorList>
    </citation>
    <scope>NUCLEOTIDE SEQUENCE</scope>
    <source>
        <strain evidence="8">SE15195</strain>
    </source>
</reference>
<keyword evidence="4 6" id="KW-1133">Transmembrane helix</keyword>
<feature type="transmembrane region" description="Helical" evidence="6">
    <location>
        <begin position="156"/>
        <end position="173"/>
    </location>
</feature>
<dbReference type="PANTHER" id="PTHR23501:SF191">
    <property type="entry name" value="VACUOLAR BASIC AMINO ACID TRANSPORTER 4"/>
    <property type="match status" value="1"/>
</dbReference>
<feature type="transmembrane region" description="Helical" evidence="6">
    <location>
        <begin position="219"/>
        <end position="236"/>
    </location>
</feature>
<evidence type="ECO:0000313" key="8">
    <source>
        <dbReference type="EMBL" id="USW55845.1"/>
    </source>
</evidence>
<dbReference type="EMBL" id="CP099425">
    <property type="protein sequence ID" value="USW55845.1"/>
    <property type="molecule type" value="Genomic_DNA"/>
</dbReference>
<evidence type="ECO:0000256" key="1">
    <source>
        <dbReference type="ARBA" id="ARBA00004127"/>
    </source>
</evidence>
<evidence type="ECO:0000256" key="4">
    <source>
        <dbReference type="ARBA" id="ARBA00022989"/>
    </source>
</evidence>
<keyword evidence="9" id="KW-1185">Reference proteome</keyword>
<evidence type="ECO:0000313" key="9">
    <source>
        <dbReference type="Proteomes" id="UP001056384"/>
    </source>
</evidence>
<protein>
    <submittedName>
        <fullName evidence="8">Major facilitator superfamily, MFS transporter superfamily</fullName>
    </submittedName>
</protein>
<evidence type="ECO:0000256" key="3">
    <source>
        <dbReference type="ARBA" id="ARBA00022692"/>
    </source>
</evidence>
<dbReference type="AlphaFoldDB" id="A0A9Q9EMB0"/>
<gene>
    <name evidence="8" type="ORF">Slin15195_G091640</name>
</gene>
<dbReference type="InterPro" id="IPR036259">
    <property type="entry name" value="MFS_trans_sf"/>
</dbReference>
<feature type="transmembrane region" description="Helical" evidence="6">
    <location>
        <begin position="242"/>
        <end position="266"/>
    </location>
</feature>
<dbReference type="PROSITE" id="PS50850">
    <property type="entry name" value="MFS"/>
    <property type="match status" value="1"/>
</dbReference>
<dbReference type="GO" id="GO:0005886">
    <property type="term" value="C:plasma membrane"/>
    <property type="evidence" value="ECO:0007669"/>
    <property type="project" value="TreeGrafter"/>
</dbReference>
<dbReference type="PANTHER" id="PTHR23501">
    <property type="entry name" value="MAJOR FACILITATOR SUPERFAMILY"/>
    <property type="match status" value="1"/>
</dbReference>
<accession>A0A9Q9EMB0</accession>
<keyword evidence="3 6" id="KW-0812">Transmembrane</keyword>
<dbReference type="InterPro" id="IPR011701">
    <property type="entry name" value="MFS"/>
</dbReference>
<evidence type="ECO:0000256" key="6">
    <source>
        <dbReference type="SAM" id="Phobius"/>
    </source>
</evidence>
<proteinExistence type="predicted"/>
<dbReference type="InterPro" id="IPR020846">
    <property type="entry name" value="MFS_dom"/>
</dbReference>
<feature type="transmembrane region" description="Helical" evidence="6">
    <location>
        <begin position="87"/>
        <end position="109"/>
    </location>
</feature>
<dbReference type="Pfam" id="PF07690">
    <property type="entry name" value="MFS_1"/>
    <property type="match status" value="1"/>
</dbReference>
<comment type="subcellular location">
    <subcellularLocation>
        <location evidence="1">Endomembrane system</location>
        <topology evidence="1">Multi-pass membrane protein</topology>
    </subcellularLocation>
</comment>
<dbReference type="GO" id="GO:0022857">
    <property type="term" value="F:transmembrane transporter activity"/>
    <property type="evidence" value="ECO:0007669"/>
    <property type="project" value="InterPro"/>
</dbReference>
<dbReference type="Proteomes" id="UP001056384">
    <property type="component" value="Chromosome 8"/>
</dbReference>
<evidence type="ECO:0000256" key="2">
    <source>
        <dbReference type="ARBA" id="ARBA00022448"/>
    </source>
</evidence>
<organism evidence="8 9">
    <name type="scientific">Septoria linicola</name>
    <dbReference type="NCBI Taxonomy" id="215465"/>
    <lineage>
        <taxon>Eukaryota</taxon>
        <taxon>Fungi</taxon>
        <taxon>Dikarya</taxon>
        <taxon>Ascomycota</taxon>
        <taxon>Pezizomycotina</taxon>
        <taxon>Dothideomycetes</taxon>
        <taxon>Dothideomycetidae</taxon>
        <taxon>Mycosphaerellales</taxon>
        <taxon>Mycosphaerellaceae</taxon>
        <taxon>Septoria</taxon>
    </lineage>
</organism>